<dbReference type="InterPro" id="IPR003877">
    <property type="entry name" value="SPRY_dom"/>
</dbReference>
<evidence type="ECO:0000313" key="8">
    <source>
        <dbReference type="Proteomes" id="UP000472267"/>
    </source>
</evidence>
<dbReference type="Gene3D" id="2.60.120.920">
    <property type="match status" value="1"/>
</dbReference>
<proteinExistence type="predicted"/>
<dbReference type="PANTHER" id="PTHR25465:SF73">
    <property type="entry name" value="E3 UBIQUITIN_ISG15 LIGASE TRIM25 ISOFORM X1"/>
    <property type="match status" value="1"/>
</dbReference>
<dbReference type="Ensembl" id="ENSSFAT00005048544.1">
    <property type="protein sequence ID" value="ENSSFAP00005046951.1"/>
    <property type="gene ID" value="ENSSFAG00005022859.1"/>
</dbReference>
<evidence type="ECO:0000259" key="6">
    <source>
        <dbReference type="PROSITE" id="PS50188"/>
    </source>
</evidence>
<dbReference type="Pfam" id="PF00643">
    <property type="entry name" value="zf-B_box"/>
    <property type="match status" value="1"/>
</dbReference>
<dbReference type="GeneID" id="115389165"/>
<dbReference type="GO" id="GO:0008270">
    <property type="term" value="F:zinc ion binding"/>
    <property type="evidence" value="ECO:0007669"/>
    <property type="project" value="UniProtKB-KW"/>
</dbReference>
<dbReference type="InterPro" id="IPR058030">
    <property type="entry name" value="TRIM8/14/16/25/29/45/65_CC"/>
</dbReference>
<dbReference type="Proteomes" id="UP000472267">
    <property type="component" value="Chromosome 5"/>
</dbReference>
<keyword evidence="4" id="KW-0175">Coiled coil</keyword>
<dbReference type="RefSeq" id="XP_029948473.1">
    <property type="nucleotide sequence ID" value="XM_030092613.1"/>
</dbReference>
<evidence type="ECO:0000256" key="5">
    <source>
        <dbReference type="SAM" id="MobiDB-lite"/>
    </source>
</evidence>
<dbReference type="InterPro" id="IPR043136">
    <property type="entry name" value="B30.2/SPRY_sf"/>
</dbReference>
<keyword evidence="2" id="KW-0863">Zinc-finger</keyword>
<name>A0A672IYI8_SALFA</name>
<feature type="coiled-coil region" evidence="4">
    <location>
        <begin position="91"/>
        <end position="154"/>
    </location>
</feature>
<dbReference type="SUPFAM" id="SSF49899">
    <property type="entry name" value="Concanavalin A-like lectins/glucanases"/>
    <property type="match status" value="1"/>
</dbReference>
<sequence>MSGLMGVQQQQQAAGSSQPLNKPKRSRLELELEEYVADEWCKKHGVKMDVYCCTDDQIICSRCALRDHRGHSIGLVEKERNTKQVAMRNIHAQFREMIQKHENSLKEYKKLLSNISEEARDTEDSSEAAIVCVIDTLQRDFRLLRERIRSHEEAAVSRVKHILDFLPVKLREMKKREAQLSCLAETQSNASFLQQWSSLRHLCEKDLQQGCPEFSQDALLPFTQLKEAVWQFKDQLEEFCEQEFASLAQSALPAVQSRPTVRDTEPKTREEFLKYACDLSLNPCSAHDQLTVFPDLKKVKISKLRGPASPHPERFSVRRQVMCREGLRADRCYFEVEVRGEKAEVALTYKGINRKSGTHLSALGGNKISWSLDISNTYSVSHKCQSVQLTMLRCRPTIGVYLQFKEGALSFYEVAEDMMLLYKMEAKFTEPLYPAFWLGDRTSITICDLKQHRS</sequence>
<dbReference type="InterPro" id="IPR013320">
    <property type="entry name" value="ConA-like_dom_sf"/>
</dbReference>
<dbReference type="InterPro" id="IPR006574">
    <property type="entry name" value="PRY"/>
</dbReference>
<keyword evidence="1" id="KW-0479">Metal-binding</keyword>
<dbReference type="CDD" id="cd19769">
    <property type="entry name" value="Bbox2_TRIM16-like"/>
    <property type="match status" value="1"/>
</dbReference>
<dbReference type="InterPro" id="IPR051051">
    <property type="entry name" value="E3_ubiq-ligase_TRIM/RNF"/>
</dbReference>
<evidence type="ECO:0000256" key="4">
    <source>
        <dbReference type="SAM" id="Coils"/>
    </source>
</evidence>
<dbReference type="Pfam" id="PF13765">
    <property type="entry name" value="PRY"/>
    <property type="match status" value="1"/>
</dbReference>
<dbReference type="SMART" id="SM00449">
    <property type="entry name" value="SPRY"/>
    <property type="match status" value="1"/>
</dbReference>
<feature type="domain" description="B30.2/SPRY" evidence="6">
    <location>
        <begin position="259"/>
        <end position="453"/>
    </location>
</feature>
<dbReference type="InterPro" id="IPR003879">
    <property type="entry name" value="Butyrophylin_SPRY"/>
</dbReference>
<feature type="compositionally biased region" description="Low complexity" evidence="5">
    <location>
        <begin position="8"/>
        <end position="18"/>
    </location>
</feature>
<evidence type="ECO:0000313" key="7">
    <source>
        <dbReference type="Ensembl" id="ENSSFAP00005046951.1"/>
    </source>
</evidence>
<reference evidence="7" key="2">
    <citation type="submission" date="2025-08" db="UniProtKB">
        <authorList>
            <consortium name="Ensembl"/>
        </authorList>
    </citation>
    <scope>IDENTIFICATION</scope>
</reference>
<evidence type="ECO:0000256" key="2">
    <source>
        <dbReference type="ARBA" id="ARBA00022771"/>
    </source>
</evidence>
<protein>
    <submittedName>
        <fullName evidence="7">Tripartite motif-containing protein 16-like</fullName>
    </submittedName>
</protein>
<dbReference type="AlphaFoldDB" id="A0A672IYI8"/>
<evidence type="ECO:0000256" key="1">
    <source>
        <dbReference type="ARBA" id="ARBA00022723"/>
    </source>
</evidence>
<dbReference type="InterPro" id="IPR001870">
    <property type="entry name" value="B30.2/SPRY"/>
</dbReference>
<dbReference type="Pfam" id="PF25600">
    <property type="entry name" value="TRIM_CC"/>
    <property type="match status" value="1"/>
</dbReference>
<dbReference type="OMA" id="DSMKFLY"/>
<keyword evidence="3" id="KW-0862">Zinc</keyword>
<reference evidence="7" key="1">
    <citation type="submission" date="2019-06" db="EMBL/GenBank/DDBJ databases">
        <authorList>
            <consortium name="Wellcome Sanger Institute Data Sharing"/>
        </authorList>
    </citation>
    <scope>NUCLEOTIDE SEQUENCE [LARGE SCALE GENOMIC DNA]</scope>
</reference>
<dbReference type="InterPro" id="IPR000315">
    <property type="entry name" value="Znf_B-box"/>
</dbReference>
<reference evidence="7" key="3">
    <citation type="submission" date="2025-09" db="UniProtKB">
        <authorList>
            <consortium name="Ensembl"/>
        </authorList>
    </citation>
    <scope>IDENTIFICATION</scope>
</reference>
<feature type="region of interest" description="Disordered" evidence="5">
    <location>
        <begin position="1"/>
        <end position="24"/>
    </location>
</feature>
<dbReference type="PROSITE" id="PS50188">
    <property type="entry name" value="B302_SPRY"/>
    <property type="match status" value="1"/>
</dbReference>
<dbReference type="Gene3D" id="3.30.160.60">
    <property type="entry name" value="Classic Zinc Finger"/>
    <property type="match status" value="1"/>
</dbReference>
<dbReference type="PRINTS" id="PR01407">
    <property type="entry name" value="BUTYPHLNCDUF"/>
</dbReference>
<dbReference type="SUPFAM" id="SSF57845">
    <property type="entry name" value="B-box zinc-binding domain"/>
    <property type="match status" value="1"/>
</dbReference>
<dbReference type="SMART" id="SM00589">
    <property type="entry name" value="PRY"/>
    <property type="match status" value="1"/>
</dbReference>
<dbReference type="SMART" id="SM00336">
    <property type="entry name" value="BBOX"/>
    <property type="match status" value="1"/>
</dbReference>
<evidence type="ECO:0000256" key="3">
    <source>
        <dbReference type="ARBA" id="ARBA00022833"/>
    </source>
</evidence>
<dbReference type="InParanoid" id="A0A672IYI8"/>
<keyword evidence="8" id="KW-1185">Reference proteome</keyword>
<dbReference type="PANTHER" id="PTHR25465">
    <property type="entry name" value="B-BOX DOMAIN CONTAINING"/>
    <property type="match status" value="1"/>
</dbReference>
<dbReference type="Pfam" id="PF00622">
    <property type="entry name" value="SPRY"/>
    <property type="match status" value="1"/>
</dbReference>
<dbReference type="GO" id="GO:0005737">
    <property type="term" value="C:cytoplasm"/>
    <property type="evidence" value="ECO:0007669"/>
    <property type="project" value="UniProtKB-ARBA"/>
</dbReference>
<organism evidence="7 8">
    <name type="scientific">Salarias fasciatus</name>
    <name type="common">Jewelled blenny</name>
    <name type="synonym">Blennius fasciatus</name>
    <dbReference type="NCBI Taxonomy" id="181472"/>
    <lineage>
        <taxon>Eukaryota</taxon>
        <taxon>Metazoa</taxon>
        <taxon>Chordata</taxon>
        <taxon>Craniata</taxon>
        <taxon>Vertebrata</taxon>
        <taxon>Euteleostomi</taxon>
        <taxon>Actinopterygii</taxon>
        <taxon>Neopterygii</taxon>
        <taxon>Teleostei</taxon>
        <taxon>Neoteleostei</taxon>
        <taxon>Acanthomorphata</taxon>
        <taxon>Ovalentaria</taxon>
        <taxon>Blenniimorphae</taxon>
        <taxon>Blenniiformes</taxon>
        <taxon>Blennioidei</taxon>
        <taxon>Blenniidae</taxon>
        <taxon>Salariinae</taxon>
        <taxon>Salarias</taxon>
    </lineage>
</organism>
<accession>A0A672IYI8</accession>
<dbReference type="OrthoDB" id="426657at2759"/>
<gene>
    <name evidence="7" type="primary">LOC115389165</name>
</gene>